<dbReference type="GO" id="GO:0016787">
    <property type="term" value="F:hydrolase activity"/>
    <property type="evidence" value="ECO:0007669"/>
    <property type="project" value="UniProtKB-KW"/>
</dbReference>
<reference evidence="1 2" key="1">
    <citation type="submission" date="2018-11" db="EMBL/GenBank/DDBJ databases">
        <title>The genome draft of YIM 96095.</title>
        <authorList>
            <person name="Tang S.-K."/>
            <person name="Chunyu W.-X."/>
            <person name="Feng Y.-Z."/>
        </authorList>
    </citation>
    <scope>NUCLEOTIDE SEQUENCE [LARGE SCALE GENOMIC DNA]</scope>
    <source>
        <strain evidence="1 2">YIM 96095</strain>
    </source>
</reference>
<name>A0A3N0DQN6_9ACTN</name>
<dbReference type="InterPro" id="IPR029058">
    <property type="entry name" value="AB_hydrolase_fold"/>
</dbReference>
<dbReference type="RefSeq" id="WP_393916810.1">
    <property type="nucleotide sequence ID" value="NZ_RJMB01000060.1"/>
</dbReference>
<evidence type="ECO:0000313" key="2">
    <source>
        <dbReference type="Proteomes" id="UP000269198"/>
    </source>
</evidence>
<evidence type="ECO:0000313" key="1">
    <source>
        <dbReference type="EMBL" id="RNL77949.1"/>
    </source>
</evidence>
<accession>A0A3N0DQN6</accession>
<keyword evidence="2" id="KW-1185">Reference proteome</keyword>
<dbReference type="Proteomes" id="UP000269198">
    <property type="component" value="Unassembled WGS sequence"/>
</dbReference>
<sequence length="139" mass="14383">DPRIRRLAIGGVGAAVVELGGIDTRLVDKPTIVDALTTTDPDSVTDYTAAAFRTLVDAIEGDHRALAAQTTAMRDSPIDLGSVTAPTLILVGDEDQLATRPEALSKAIPGAAVQTVEGDHLGTLGDPAFVAALTEFLNH</sequence>
<keyword evidence="1" id="KW-0378">Hydrolase</keyword>
<comment type="caution">
    <text evidence="1">The sequence shown here is derived from an EMBL/GenBank/DDBJ whole genome shotgun (WGS) entry which is preliminary data.</text>
</comment>
<protein>
    <submittedName>
        <fullName evidence="1">Alpha/beta hydrolase</fullName>
    </submittedName>
</protein>
<dbReference type="Gene3D" id="3.40.50.1820">
    <property type="entry name" value="alpha/beta hydrolase"/>
    <property type="match status" value="1"/>
</dbReference>
<dbReference type="SUPFAM" id="SSF53474">
    <property type="entry name" value="alpha/beta-Hydrolases"/>
    <property type="match status" value="1"/>
</dbReference>
<proteinExistence type="predicted"/>
<organism evidence="1 2">
    <name type="scientific">Halostreptopolyspora alba</name>
    <dbReference type="NCBI Taxonomy" id="2487137"/>
    <lineage>
        <taxon>Bacteria</taxon>
        <taxon>Bacillati</taxon>
        <taxon>Actinomycetota</taxon>
        <taxon>Actinomycetes</taxon>
        <taxon>Streptosporangiales</taxon>
        <taxon>Nocardiopsidaceae</taxon>
        <taxon>Halostreptopolyspora</taxon>
    </lineage>
</organism>
<feature type="non-terminal residue" evidence="1">
    <location>
        <position position="1"/>
    </location>
</feature>
<dbReference type="EMBL" id="RJMB01000060">
    <property type="protein sequence ID" value="RNL77949.1"/>
    <property type="molecule type" value="Genomic_DNA"/>
</dbReference>
<dbReference type="AlphaFoldDB" id="A0A3N0DQN6"/>
<gene>
    <name evidence="1" type="ORF">EFW17_23645</name>
</gene>